<protein>
    <submittedName>
        <fullName evidence="3">Uncharacterized protein</fullName>
    </submittedName>
</protein>
<evidence type="ECO:0000256" key="2">
    <source>
        <dbReference type="SAM" id="SignalP"/>
    </source>
</evidence>
<evidence type="ECO:0000256" key="1">
    <source>
        <dbReference type="SAM" id="MobiDB-lite"/>
    </source>
</evidence>
<proteinExistence type="predicted"/>
<feature type="chain" id="PRO_5043624180" evidence="2">
    <location>
        <begin position="22"/>
        <end position="140"/>
    </location>
</feature>
<feature type="signal peptide" evidence="2">
    <location>
        <begin position="1"/>
        <end position="21"/>
    </location>
</feature>
<accession>A0A1W6LEE8</accession>
<organism evidence="3 4">
    <name type="scientific">Piscinibacter gummiphilus</name>
    <dbReference type="NCBI Taxonomy" id="946333"/>
    <lineage>
        <taxon>Bacteria</taxon>
        <taxon>Pseudomonadati</taxon>
        <taxon>Pseudomonadota</taxon>
        <taxon>Betaproteobacteria</taxon>
        <taxon>Burkholderiales</taxon>
        <taxon>Sphaerotilaceae</taxon>
        <taxon>Piscinibacter</taxon>
    </lineage>
</organism>
<dbReference type="AlphaFoldDB" id="A0A1W6LEE8"/>
<evidence type="ECO:0000313" key="4">
    <source>
        <dbReference type="Proteomes" id="UP000193427"/>
    </source>
</evidence>
<evidence type="ECO:0000313" key="3">
    <source>
        <dbReference type="EMBL" id="ARN22548.1"/>
    </source>
</evidence>
<dbReference type="Pfam" id="PF13663">
    <property type="entry name" value="DUF4148"/>
    <property type="match status" value="1"/>
</dbReference>
<feature type="region of interest" description="Disordered" evidence="1">
    <location>
        <begin position="109"/>
        <end position="140"/>
    </location>
</feature>
<dbReference type="RefSeq" id="WP_085752853.1">
    <property type="nucleotide sequence ID" value="NZ_BSPR01000020.1"/>
</dbReference>
<dbReference type="Proteomes" id="UP000193427">
    <property type="component" value="Chromosome"/>
</dbReference>
<dbReference type="InterPro" id="IPR025421">
    <property type="entry name" value="DUF4148"/>
</dbReference>
<keyword evidence="4" id="KW-1185">Reference proteome</keyword>
<reference evidence="3 4" key="1">
    <citation type="submission" date="2016-04" db="EMBL/GenBank/DDBJ databases">
        <title>Complete genome sequence of natural rubber-degrading, novel Gram-negative bacterium, Rhizobacter gummiphilus strain NS21.</title>
        <authorList>
            <person name="Tabata M."/>
            <person name="Kasai D."/>
            <person name="Fukuda M."/>
        </authorList>
    </citation>
    <scope>NUCLEOTIDE SEQUENCE [LARGE SCALE GENOMIC DNA]</scope>
    <source>
        <strain evidence="3 4">NS21</strain>
    </source>
</reference>
<keyword evidence="2" id="KW-0732">Signal</keyword>
<feature type="compositionally biased region" description="Polar residues" evidence="1">
    <location>
        <begin position="126"/>
        <end position="140"/>
    </location>
</feature>
<dbReference type="KEGG" id="rgu:A4W93_23020"/>
<name>A0A1W6LEE8_9BURK</name>
<sequence>MTRKTLFAAALLAVAGSSAFAGGEFDPLRDYSLPTVQSTLTRAEVKADVARARASGELLRSDRDDRLFVQDIAGSSLTRAQVKAEVAAAIADGSIEDYSTRAEYARAPKVESTLTREQVREETRTALRSQQRGRSTFSGS</sequence>
<gene>
    <name evidence="3" type="ORF">A4W93_23020</name>
</gene>
<dbReference type="EMBL" id="CP015118">
    <property type="protein sequence ID" value="ARN22548.1"/>
    <property type="molecule type" value="Genomic_DNA"/>
</dbReference>